<protein>
    <submittedName>
        <fullName evidence="1">Uncharacterized protein</fullName>
    </submittedName>
</protein>
<reference evidence="1" key="2">
    <citation type="submission" date="2020-09" db="EMBL/GenBank/DDBJ databases">
        <authorList>
            <person name="Sun Q."/>
            <person name="Zhou Y."/>
        </authorList>
    </citation>
    <scope>NUCLEOTIDE SEQUENCE</scope>
    <source>
        <strain evidence="1">CGMCC 4.7201</strain>
    </source>
</reference>
<comment type="caution">
    <text evidence="1">The sequence shown here is derived from an EMBL/GenBank/DDBJ whole genome shotgun (WGS) entry which is preliminary data.</text>
</comment>
<proteinExistence type="predicted"/>
<evidence type="ECO:0000313" key="1">
    <source>
        <dbReference type="EMBL" id="GGO90868.1"/>
    </source>
</evidence>
<dbReference type="Proteomes" id="UP000641932">
    <property type="component" value="Unassembled WGS sequence"/>
</dbReference>
<dbReference type="InterPro" id="IPR033457">
    <property type="entry name" value="DUF5133"/>
</dbReference>
<sequence length="72" mass="8126">MPLINYSVLASLVHEHQQLVDHAYPLEPSQQSRLEDLLYTLGVYTGFREPQEAVTEAHRLLNLRLGVEPASA</sequence>
<dbReference type="AlphaFoldDB" id="A0A917ZT95"/>
<name>A0A917ZT95_9ACTN</name>
<dbReference type="RefSeq" id="WP_189132860.1">
    <property type="nucleotide sequence ID" value="NZ_BMMS01000015.1"/>
</dbReference>
<dbReference type="Pfam" id="PF17196">
    <property type="entry name" value="DUF5133"/>
    <property type="match status" value="1"/>
</dbReference>
<accession>A0A917ZT95</accession>
<keyword evidence="2" id="KW-1185">Reference proteome</keyword>
<organism evidence="1 2">
    <name type="scientific">Wenjunlia tyrosinilytica</name>
    <dbReference type="NCBI Taxonomy" id="1544741"/>
    <lineage>
        <taxon>Bacteria</taxon>
        <taxon>Bacillati</taxon>
        <taxon>Actinomycetota</taxon>
        <taxon>Actinomycetes</taxon>
        <taxon>Kitasatosporales</taxon>
        <taxon>Streptomycetaceae</taxon>
        <taxon>Wenjunlia</taxon>
    </lineage>
</organism>
<dbReference type="EMBL" id="BMMS01000015">
    <property type="protein sequence ID" value="GGO90868.1"/>
    <property type="molecule type" value="Genomic_DNA"/>
</dbReference>
<reference evidence="1" key="1">
    <citation type="journal article" date="2014" name="Int. J. Syst. Evol. Microbiol.">
        <title>Complete genome sequence of Corynebacterium casei LMG S-19264T (=DSM 44701T), isolated from a smear-ripened cheese.</title>
        <authorList>
            <consortium name="US DOE Joint Genome Institute (JGI-PGF)"/>
            <person name="Walter F."/>
            <person name="Albersmeier A."/>
            <person name="Kalinowski J."/>
            <person name="Ruckert C."/>
        </authorList>
    </citation>
    <scope>NUCLEOTIDE SEQUENCE</scope>
    <source>
        <strain evidence="1">CGMCC 4.7201</strain>
    </source>
</reference>
<evidence type="ECO:0000313" key="2">
    <source>
        <dbReference type="Proteomes" id="UP000641932"/>
    </source>
</evidence>
<gene>
    <name evidence="1" type="ORF">GCM10012280_37390</name>
</gene>